<accession>A0A085JQI4</accession>
<reference evidence="1 2" key="1">
    <citation type="submission" date="2014-05" db="EMBL/GenBank/DDBJ databases">
        <title>ATOL: Assembling a taxonomically balanced genome-scale reconstruction of the evolutionary history of the Enterobacteriaceae.</title>
        <authorList>
            <person name="Plunkett G.III."/>
            <person name="Neeno-Eckwall E.C."/>
            <person name="Glasner J.D."/>
            <person name="Perna N.T."/>
        </authorList>
    </citation>
    <scope>NUCLEOTIDE SEQUENCE [LARGE SCALE GENOMIC DNA]</scope>
    <source>
        <strain evidence="1 2">ATCC 33301</strain>
    </source>
</reference>
<dbReference type="eggNOG" id="ENOG5032QSV">
    <property type="taxonomic scope" value="Bacteria"/>
</dbReference>
<protein>
    <submittedName>
        <fullName evidence="1">Uncharacterized protein</fullName>
    </submittedName>
</protein>
<dbReference type="AlphaFoldDB" id="A0A085JQI4"/>
<sequence>MRVSRVIKELHCLVTLMLLLLVIFFISVNHTDATRTGDELQHRYKINDSLWLYTTINREGNATVPMIYRFYLFGEITGNNDVVINTLKNTMPFLAGNGSISKITSDGKEHISIIYSGKVYSLSDTASYSINGRQADIHISYTIN</sequence>
<name>A0A085JQI4_9GAMM</name>
<comment type="caution">
    <text evidence="1">The sequence shown here is derived from an EMBL/GenBank/DDBJ whole genome shotgun (WGS) entry which is preliminary data.</text>
</comment>
<dbReference type="EMBL" id="JMPR01000003">
    <property type="protein sequence ID" value="KFD22730.1"/>
    <property type="molecule type" value="Genomic_DNA"/>
</dbReference>
<keyword evidence="2" id="KW-1185">Reference proteome</keyword>
<evidence type="ECO:0000313" key="1">
    <source>
        <dbReference type="EMBL" id="KFD22730.1"/>
    </source>
</evidence>
<dbReference type="Proteomes" id="UP000028602">
    <property type="component" value="Unassembled WGS sequence"/>
</dbReference>
<proteinExistence type="predicted"/>
<dbReference type="RefSeq" id="WP_051170796.1">
    <property type="nucleotide sequence ID" value="NZ_ATMJ01000029.1"/>
</dbReference>
<gene>
    <name evidence="1" type="ORF">GTPT_0019</name>
</gene>
<organism evidence="1 2">
    <name type="scientific">Tatumella ptyseos ATCC 33301</name>
    <dbReference type="NCBI Taxonomy" id="1005995"/>
    <lineage>
        <taxon>Bacteria</taxon>
        <taxon>Pseudomonadati</taxon>
        <taxon>Pseudomonadota</taxon>
        <taxon>Gammaproteobacteria</taxon>
        <taxon>Enterobacterales</taxon>
        <taxon>Erwiniaceae</taxon>
        <taxon>Tatumella</taxon>
    </lineage>
</organism>
<evidence type="ECO:0000313" key="2">
    <source>
        <dbReference type="Proteomes" id="UP000028602"/>
    </source>
</evidence>
<dbReference type="OrthoDB" id="6434310at2"/>